<dbReference type="Proteomes" id="UP000466445">
    <property type="component" value="Chromosome"/>
</dbReference>
<name>A0A7I7SRT9_9MYCO</name>
<proteinExistence type="predicted"/>
<dbReference type="AlphaFoldDB" id="A0A7I7SRT9"/>
<dbReference type="KEGG" id="msar:MSAR_28630"/>
<dbReference type="SUPFAM" id="SSF52980">
    <property type="entry name" value="Restriction endonuclease-like"/>
    <property type="match status" value="1"/>
</dbReference>
<dbReference type="RefSeq" id="WP_163697888.1">
    <property type="nucleotide sequence ID" value="NZ_AP022595.1"/>
</dbReference>
<evidence type="ECO:0000313" key="2">
    <source>
        <dbReference type="Proteomes" id="UP000466445"/>
    </source>
</evidence>
<evidence type="ECO:0000313" key="1">
    <source>
        <dbReference type="EMBL" id="BBY59727.1"/>
    </source>
</evidence>
<dbReference type="InterPro" id="IPR011335">
    <property type="entry name" value="Restrct_endonuc-II-like"/>
</dbReference>
<gene>
    <name evidence="1" type="ORF">MSAR_28630</name>
</gene>
<dbReference type="Gene3D" id="3.40.960.10">
    <property type="entry name" value="VSR Endonuclease"/>
    <property type="match status" value="1"/>
</dbReference>
<evidence type="ECO:0008006" key="3">
    <source>
        <dbReference type="Google" id="ProtNLM"/>
    </source>
</evidence>
<accession>A0A7I7SRT9</accession>
<dbReference type="EMBL" id="AP022595">
    <property type="protein sequence ID" value="BBY59727.1"/>
    <property type="molecule type" value="Genomic_DNA"/>
</dbReference>
<keyword evidence="2" id="KW-1185">Reference proteome</keyword>
<protein>
    <recommendedName>
        <fullName evidence="3">DUF559 domain-containing protein</fullName>
    </recommendedName>
</protein>
<sequence length="285" mass="31681">MDIEGPFIGSEAIANGVVRSHQLRAHYRAVFPDVYALKGSQLTLHQRARAGWLWSHRHGIVMGLTAAGLHGAKWLDDSLPVELVAANARPPRGVSTHDLSLQVGERMVLGGLPVTTPLRTAFDIGRRRPTRVAVARMDALLRATGIGVPDISTMAMQHPGARGLRQLESVLALVDAGAQSPRESWLRLTLINAGLPRPQTQVPVQCPDSFTTYYLDMGWEDIMVGVEYDGDHHRTDRWQYAKDNRRREDLERLGWVVIRVLASDTTGDIVHRVRDAFARRASSLR</sequence>
<reference evidence="1 2" key="1">
    <citation type="journal article" date="2019" name="Emerg. Microbes Infect.">
        <title>Comprehensive subspecies identification of 175 nontuberculous mycobacteria species based on 7547 genomic profiles.</title>
        <authorList>
            <person name="Matsumoto Y."/>
            <person name="Kinjo T."/>
            <person name="Motooka D."/>
            <person name="Nabeya D."/>
            <person name="Jung N."/>
            <person name="Uechi K."/>
            <person name="Horii T."/>
            <person name="Iida T."/>
            <person name="Fujita J."/>
            <person name="Nakamura S."/>
        </authorList>
    </citation>
    <scope>NUCLEOTIDE SEQUENCE [LARGE SCALE GENOMIC DNA]</scope>
    <source>
        <strain evidence="1 2">JCM 30395</strain>
    </source>
</reference>
<organism evidence="1 2">
    <name type="scientific">Mycolicibacterium sarraceniae</name>
    <dbReference type="NCBI Taxonomy" id="1534348"/>
    <lineage>
        <taxon>Bacteria</taxon>
        <taxon>Bacillati</taxon>
        <taxon>Actinomycetota</taxon>
        <taxon>Actinomycetes</taxon>
        <taxon>Mycobacteriales</taxon>
        <taxon>Mycobacteriaceae</taxon>
        <taxon>Mycolicibacterium</taxon>
    </lineage>
</organism>